<dbReference type="InterPro" id="IPR014710">
    <property type="entry name" value="RmlC-like_jellyroll"/>
</dbReference>
<dbReference type="GO" id="GO:0008830">
    <property type="term" value="F:dTDP-4-dehydrorhamnose 3,5-epimerase activity"/>
    <property type="evidence" value="ECO:0007669"/>
    <property type="project" value="UniProtKB-EC"/>
</dbReference>
<keyword evidence="10" id="KW-1185">Reference proteome</keyword>
<reference evidence="9 11" key="1">
    <citation type="submission" date="2018-06" db="EMBL/GenBank/DDBJ databases">
        <title>Occurrence of a novel blaKPC-2- and qnrS2- harbouring IncP6 plasmid from Aeromonas taiwanensis isolates recovered from the river sediments.</title>
        <authorList>
            <person name="Zheng B."/>
            <person name="Yu X."/>
            <person name="Xiao Y."/>
        </authorList>
    </citation>
    <scope>NUCLEOTIDE SEQUENCE [LARGE SCALE GENOMIC DNA]</scope>
    <source>
        <strain evidence="8 10">1713</strain>
        <strain evidence="9 11">198</strain>
    </source>
</reference>
<evidence type="ECO:0000256" key="2">
    <source>
        <dbReference type="ARBA" id="ARBA00001997"/>
    </source>
</evidence>
<sequence length="91" mass="10682">MYLFADAVNFFIKDNFSLFYLGTLRELHYQVELKQGKLVQVILGSIFDVAVDLRPNSVSYSQWLGRRFYTMCPCHFRSCSASSWTLCPWVR</sequence>
<dbReference type="Pfam" id="PF00908">
    <property type="entry name" value="dTDP_sugar_isom"/>
    <property type="match status" value="1"/>
</dbReference>
<dbReference type="PANTHER" id="PTHR21047:SF2">
    <property type="entry name" value="THYMIDINE DIPHOSPHO-4-KETO-RHAMNOSE 3,5-EPIMERASE"/>
    <property type="match status" value="1"/>
</dbReference>
<evidence type="ECO:0000313" key="8">
    <source>
        <dbReference type="EMBL" id="TFF78415.1"/>
    </source>
</evidence>
<dbReference type="GO" id="GO:0019305">
    <property type="term" value="P:dTDP-rhamnose biosynthetic process"/>
    <property type="evidence" value="ECO:0007669"/>
    <property type="project" value="TreeGrafter"/>
</dbReference>
<evidence type="ECO:0000256" key="7">
    <source>
        <dbReference type="ARBA" id="ARBA00033311"/>
    </source>
</evidence>
<evidence type="ECO:0000256" key="4">
    <source>
        <dbReference type="ARBA" id="ARBA00019595"/>
    </source>
</evidence>
<dbReference type="RefSeq" id="WP_134695112.1">
    <property type="nucleotide sequence ID" value="NZ_QORJ01000009.1"/>
</dbReference>
<dbReference type="EMBL" id="QORL01000008">
    <property type="protein sequence ID" value="TFF78415.1"/>
    <property type="molecule type" value="Genomic_DNA"/>
</dbReference>
<comment type="caution">
    <text evidence="9">The sequence shown here is derived from an EMBL/GenBank/DDBJ whole genome shotgun (WGS) entry which is preliminary data.</text>
</comment>
<dbReference type="GO" id="GO:0000271">
    <property type="term" value="P:polysaccharide biosynthetic process"/>
    <property type="evidence" value="ECO:0007669"/>
    <property type="project" value="TreeGrafter"/>
</dbReference>
<evidence type="ECO:0000256" key="1">
    <source>
        <dbReference type="ARBA" id="ARBA00001298"/>
    </source>
</evidence>
<evidence type="ECO:0000256" key="5">
    <source>
        <dbReference type="ARBA" id="ARBA00029758"/>
    </source>
</evidence>
<dbReference type="InterPro" id="IPR000888">
    <property type="entry name" value="RmlC-like"/>
</dbReference>
<gene>
    <name evidence="8" type="ORF">DRM93_05790</name>
    <name evidence="9" type="ORF">DRM94_05790</name>
</gene>
<dbReference type="GO" id="GO:0005829">
    <property type="term" value="C:cytosol"/>
    <property type="evidence" value="ECO:0007669"/>
    <property type="project" value="TreeGrafter"/>
</dbReference>
<dbReference type="InterPro" id="IPR011051">
    <property type="entry name" value="RmlC_Cupin_sf"/>
</dbReference>
<dbReference type="SUPFAM" id="SSF51182">
    <property type="entry name" value="RmlC-like cupins"/>
    <property type="match status" value="1"/>
</dbReference>
<dbReference type="Proteomes" id="UP000297914">
    <property type="component" value="Unassembled WGS sequence"/>
</dbReference>
<evidence type="ECO:0000256" key="3">
    <source>
        <dbReference type="ARBA" id="ARBA00012098"/>
    </source>
</evidence>
<accession>A0A5F0KDF4</accession>
<name>A0A5F0KDF4_9GAMM</name>
<evidence type="ECO:0000313" key="10">
    <source>
        <dbReference type="Proteomes" id="UP000297720"/>
    </source>
</evidence>
<dbReference type="EMBL" id="QORK01000008">
    <property type="protein sequence ID" value="TFF82475.1"/>
    <property type="molecule type" value="Genomic_DNA"/>
</dbReference>
<dbReference type="Gene3D" id="2.60.120.10">
    <property type="entry name" value="Jelly Rolls"/>
    <property type="match status" value="1"/>
</dbReference>
<dbReference type="EC" id="5.1.3.13" evidence="3"/>
<protein>
    <recommendedName>
        <fullName evidence="4">dTDP-4-dehydrorhamnose 3,5-epimerase</fullName>
        <ecNumber evidence="3">5.1.3.13</ecNumber>
    </recommendedName>
    <alternativeName>
        <fullName evidence="6">Thymidine diphospho-4-keto-rhamnose 3,5-epimerase</fullName>
    </alternativeName>
    <alternativeName>
        <fullName evidence="5">dTDP-4-keto-6-deoxyglucose 3,5-epimerase</fullName>
    </alternativeName>
    <alternativeName>
        <fullName evidence="7">dTDP-6-deoxy-D-xylo-4-hexulose 3,5-epimerase</fullName>
    </alternativeName>
</protein>
<comment type="catalytic activity">
    <reaction evidence="1">
        <text>dTDP-4-dehydro-6-deoxy-alpha-D-glucose = dTDP-4-dehydro-beta-L-rhamnose</text>
        <dbReference type="Rhea" id="RHEA:16969"/>
        <dbReference type="ChEBI" id="CHEBI:57649"/>
        <dbReference type="ChEBI" id="CHEBI:62830"/>
        <dbReference type="EC" id="5.1.3.13"/>
    </reaction>
</comment>
<evidence type="ECO:0000313" key="9">
    <source>
        <dbReference type="EMBL" id="TFF82475.1"/>
    </source>
</evidence>
<comment type="function">
    <text evidence="2">Catalyzes the epimerization of the C3' and C5'positions of dTDP-6-deoxy-D-xylo-4-hexulose, forming dTDP-6-deoxy-L-lyxo-4-hexulose.</text>
</comment>
<dbReference type="AlphaFoldDB" id="A0A5F0KDF4"/>
<evidence type="ECO:0000256" key="6">
    <source>
        <dbReference type="ARBA" id="ARBA00031424"/>
    </source>
</evidence>
<dbReference type="OrthoDB" id="9800680at2"/>
<dbReference type="Proteomes" id="UP000297720">
    <property type="component" value="Unassembled WGS sequence"/>
</dbReference>
<dbReference type="PANTHER" id="PTHR21047">
    <property type="entry name" value="DTDP-6-DEOXY-D-GLUCOSE-3,5 EPIMERASE"/>
    <property type="match status" value="1"/>
</dbReference>
<evidence type="ECO:0000313" key="11">
    <source>
        <dbReference type="Proteomes" id="UP000297914"/>
    </source>
</evidence>
<organism evidence="9 11">
    <name type="scientific">Aeromonas taiwanensis</name>
    <dbReference type="NCBI Taxonomy" id="633417"/>
    <lineage>
        <taxon>Bacteria</taxon>
        <taxon>Pseudomonadati</taxon>
        <taxon>Pseudomonadota</taxon>
        <taxon>Gammaproteobacteria</taxon>
        <taxon>Aeromonadales</taxon>
        <taxon>Aeromonadaceae</taxon>
        <taxon>Aeromonas</taxon>
    </lineage>
</organism>
<proteinExistence type="predicted"/>